<dbReference type="Proteomes" id="UP000002051">
    <property type="component" value="Chromosome 8"/>
</dbReference>
<protein>
    <submittedName>
        <fullName evidence="1 2">Uncharacterized protein</fullName>
    </submittedName>
</protein>
<dbReference type="EnsemblPlants" id="AET04699">
    <property type="protein sequence ID" value="AET04699"/>
    <property type="gene ID" value="MTR_8g093140"/>
</dbReference>
<evidence type="ECO:0000313" key="1">
    <source>
        <dbReference type="EMBL" id="AET04699.1"/>
    </source>
</evidence>
<name>G7LD60_MEDTR</name>
<dbReference type="HOGENOM" id="CLU_3071775_0_0_1"/>
<reference evidence="2" key="3">
    <citation type="submission" date="2015-04" db="UniProtKB">
        <authorList>
            <consortium name="EnsemblPlants"/>
        </authorList>
    </citation>
    <scope>IDENTIFICATION</scope>
    <source>
        <strain evidence="2">cv. Jemalong A17</strain>
    </source>
</reference>
<accession>G7LD60</accession>
<reference evidence="1 3" key="1">
    <citation type="journal article" date="2011" name="Nature">
        <title>The Medicago genome provides insight into the evolution of rhizobial symbioses.</title>
        <authorList>
            <person name="Young N.D."/>
            <person name="Debelle F."/>
            <person name="Oldroyd G.E."/>
            <person name="Geurts R."/>
            <person name="Cannon S.B."/>
            <person name="Udvardi M.K."/>
            <person name="Benedito V.A."/>
            <person name="Mayer K.F."/>
            <person name="Gouzy J."/>
            <person name="Schoof H."/>
            <person name="Van de Peer Y."/>
            <person name="Proost S."/>
            <person name="Cook D.R."/>
            <person name="Meyers B.C."/>
            <person name="Spannagl M."/>
            <person name="Cheung F."/>
            <person name="De Mita S."/>
            <person name="Krishnakumar V."/>
            <person name="Gundlach H."/>
            <person name="Zhou S."/>
            <person name="Mudge J."/>
            <person name="Bharti A.K."/>
            <person name="Murray J.D."/>
            <person name="Naoumkina M.A."/>
            <person name="Rosen B."/>
            <person name="Silverstein K.A."/>
            <person name="Tang H."/>
            <person name="Rombauts S."/>
            <person name="Zhao P.X."/>
            <person name="Zhou P."/>
            <person name="Barbe V."/>
            <person name="Bardou P."/>
            <person name="Bechner M."/>
            <person name="Bellec A."/>
            <person name="Berger A."/>
            <person name="Berges H."/>
            <person name="Bidwell S."/>
            <person name="Bisseling T."/>
            <person name="Choisne N."/>
            <person name="Couloux A."/>
            <person name="Denny R."/>
            <person name="Deshpande S."/>
            <person name="Dai X."/>
            <person name="Doyle J.J."/>
            <person name="Dudez A.M."/>
            <person name="Farmer A.D."/>
            <person name="Fouteau S."/>
            <person name="Franken C."/>
            <person name="Gibelin C."/>
            <person name="Gish J."/>
            <person name="Goldstein S."/>
            <person name="Gonzalez A.J."/>
            <person name="Green P.J."/>
            <person name="Hallab A."/>
            <person name="Hartog M."/>
            <person name="Hua A."/>
            <person name="Humphray S.J."/>
            <person name="Jeong D.H."/>
            <person name="Jing Y."/>
            <person name="Jocker A."/>
            <person name="Kenton S.M."/>
            <person name="Kim D.J."/>
            <person name="Klee K."/>
            <person name="Lai H."/>
            <person name="Lang C."/>
            <person name="Lin S."/>
            <person name="Macmil S.L."/>
            <person name="Magdelenat G."/>
            <person name="Matthews L."/>
            <person name="McCorrison J."/>
            <person name="Monaghan E.L."/>
            <person name="Mun J.H."/>
            <person name="Najar F.Z."/>
            <person name="Nicholson C."/>
            <person name="Noirot C."/>
            <person name="O'Bleness M."/>
            <person name="Paule C.R."/>
            <person name="Poulain J."/>
            <person name="Prion F."/>
            <person name="Qin B."/>
            <person name="Qu C."/>
            <person name="Retzel E.F."/>
            <person name="Riddle C."/>
            <person name="Sallet E."/>
            <person name="Samain S."/>
            <person name="Samson N."/>
            <person name="Sanders I."/>
            <person name="Saurat O."/>
            <person name="Scarpelli C."/>
            <person name="Schiex T."/>
            <person name="Segurens B."/>
            <person name="Severin A.J."/>
            <person name="Sherrier D.J."/>
            <person name="Shi R."/>
            <person name="Sims S."/>
            <person name="Singer S.R."/>
            <person name="Sinharoy S."/>
            <person name="Sterck L."/>
            <person name="Viollet A."/>
            <person name="Wang B.B."/>
            <person name="Wang K."/>
            <person name="Wang M."/>
            <person name="Wang X."/>
            <person name="Warfsmann J."/>
            <person name="Weissenbach J."/>
            <person name="White D.D."/>
            <person name="White J.D."/>
            <person name="Wiley G.B."/>
            <person name="Wincker P."/>
            <person name="Xing Y."/>
            <person name="Yang L."/>
            <person name="Yao Z."/>
            <person name="Ying F."/>
            <person name="Zhai J."/>
            <person name="Zhou L."/>
            <person name="Zuber A."/>
            <person name="Denarie J."/>
            <person name="Dixon R.A."/>
            <person name="May G.D."/>
            <person name="Schwartz D.C."/>
            <person name="Rogers J."/>
            <person name="Quetier F."/>
            <person name="Town C.D."/>
            <person name="Roe B.A."/>
        </authorList>
    </citation>
    <scope>NUCLEOTIDE SEQUENCE [LARGE SCALE GENOMIC DNA]</scope>
    <source>
        <strain evidence="1">A17</strain>
        <strain evidence="2 3">cv. Jemalong A17</strain>
    </source>
</reference>
<dbReference type="AlphaFoldDB" id="G7LD60"/>
<sequence>MLCKSTFDGLNNRVFWDDMKIYLALKGKHEVIYTFHRFLIISTQSAYVWYYSL</sequence>
<dbReference type="PaxDb" id="3880-AET04699"/>
<organism evidence="1 3">
    <name type="scientific">Medicago truncatula</name>
    <name type="common">Barrel medic</name>
    <name type="synonym">Medicago tribuloides</name>
    <dbReference type="NCBI Taxonomy" id="3880"/>
    <lineage>
        <taxon>Eukaryota</taxon>
        <taxon>Viridiplantae</taxon>
        <taxon>Streptophyta</taxon>
        <taxon>Embryophyta</taxon>
        <taxon>Tracheophyta</taxon>
        <taxon>Spermatophyta</taxon>
        <taxon>Magnoliopsida</taxon>
        <taxon>eudicotyledons</taxon>
        <taxon>Gunneridae</taxon>
        <taxon>Pentapetalae</taxon>
        <taxon>rosids</taxon>
        <taxon>fabids</taxon>
        <taxon>Fabales</taxon>
        <taxon>Fabaceae</taxon>
        <taxon>Papilionoideae</taxon>
        <taxon>50 kb inversion clade</taxon>
        <taxon>NPAAA clade</taxon>
        <taxon>Hologalegina</taxon>
        <taxon>IRL clade</taxon>
        <taxon>Trifolieae</taxon>
        <taxon>Medicago</taxon>
    </lineage>
</organism>
<proteinExistence type="predicted"/>
<gene>
    <name evidence="1" type="ordered locus">MTR_8g093140</name>
</gene>
<evidence type="ECO:0000313" key="2">
    <source>
        <dbReference type="EnsemblPlants" id="AET04699"/>
    </source>
</evidence>
<dbReference type="EMBL" id="CM001224">
    <property type="protein sequence ID" value="AET04699.1"/>
    <property type="molecule type" value="Genomic_DNA"/>
</dbReference>
<evidence type="ECO:0000313" key="3">
    <source>
        <dbReference type="Proteomes" id="UP000002051"/>
    </source>
</evidence>
<keyword evidence="3" id="KW-1185">Reference proteome</keyword>
<reference evidence="1 3" key="2">
    <citation type="journal article" date="2014" name="BMC Genomics">
        <title>An improved genome release (version Mt4.0) for the model legume Medicago truncatula.</title>
        <authorList>
            <person name="Tang H."/>
            <person name="Krishnakumar V."/>
            <person name="Bidwell S."/>
            <person name="Rosen B."/>
            <person name="Chan A."/>
            <person name="Zhou S."/>
            <person name="Gentzbittel L."/>
            <person name="Childs K.L."/>
            <person name="Yandell M."/>
            <person name="Gundlach H."/>
            <person name="Mayer K.F."/>
            <person name="Schwartz D.C."/>
            <person name="Town C.D."/>
        </authorList>
    </citation>
    <scope>GENOME REANNOTATION</scope>
    <source>
        <strain evidence="2 3">cv. Jemalong A17</strain>
    </source>
</reference>